<evidence type="ECO:0000313" key="3">
    <source>
        <dbReference type="Proteomes" id="UP000006813"/>
    </source>
</evidence>
<organism evidence="2 3">
    <name type="scientific">Heterocephalus glaber</name>
    <name type="common">Naked mole rat</name>
    <dbReference type="NCBI Taxonomy" id="10181"/>
    <lineage>
        <taxon>Eukaryota</taxon>
        <taxon>Metazoa</taxon>
        <taxon>Chordata</taxon>
        <taxon>Craniata</taxon>
        <taxon>Vertebrata</taxon>
        <taxon>Euteleostomi</taxon>
        <taxon>Mammalia</taxon>
        <taxon>Eutheria</taxon>
        <taxon>Euarchontoglires</taxon>
        <taxon>Glires</taxon>
        <taxon>Rodentia</taxon>
        <taxon>Hystricomorpha</taxon>
        <taxon>Bathyergidae</taxon>
        <taxon>Heterocephalus</taxon>
    </lineage>
</organism>
<protein>
    <submittedName>
        <fullName evidence="2">Uncharacterized protein</fullName>
    </submittedName>
</protein>
<dbReference type="InParanoid" id="G5C6A0"/>
<gene>
    <name evidence="2" type="ORF">GW7_17689</name>
</gene>
<dbReference type="Proteomes" id="UP000006813">
    <property type="component" value="Unassembled WGS sequence"/>
</dbReference>
<sequence length="93" mass="10066">MRATDTLAPGARSKVWTPGAAHGDKGDNCVQGLHLLTAPWTQTASSHRRAVEDARPGALGSQELRRALRRLRGLPDEPECLPKEAFAWDAHGC</sequence>
<dbReference type="EMBL" id="JH173516">
    <property type="protein sequence ID" value="EHB17061.1"/>
    <property type="molecule type" value="Genomic_DNA"/>
</dbReference>
<evidence type="ECO:0000313" key="2">
    <source>
        <dbReference type="EMBL" id="EHB17061.1"/>
    </source>
</evidence>
<name>G5C6A0_HETGA</name>
<dbReference type="AlphaFoldDB" id="G5C6A0"/>
<feature type="region of interest" description="Disordered" evidence="1">
    <location>
        <begin position="1"/>
        <end position="21"/>
    </location>
</feature>
<proteinExistence type="predicted"/>
<reference evidence="2 3" key="1">
    <citation type="journal article" date="2011" name="Nature">
        <title>Genome sequencing reveals insights into physiology and longevity of the naked mole rat.</title>
        <authorList>
            <person name="Kim E.B."/>
            <person name="Fang X."/>
            <person name="Fushan A.A."/>
            <person name="Huang Z."/>
            <person name="Lobanov A.V."/>
            <person name="Han L."/>
            <person name="Marino S.M."/>
            <person name="Sun X."/>
            <person name="Turanov A.A."/>
            <person name="Yang P."/>
            <person name="Yim S.H."/>
            <person name="Zhao X."/>
            <person name="Kasaikina M.V."/>
            <person name="Stoletzki N."/>
            <person name="Peng C."/>
            <person name="Polak P."/>
            <person name="Xiong Z."/>
            <person name="Kiezun A."/>
            <person name="Zhu Y."/>
            <person name="Chen Y."/>
            <person name="Kryukov G.V."/>
            <person name="Zhang Q."/>
            <person name="Peshkin L."/>
            <person name="Yang L."/>
            <person name="Bronson R.T."/>
            <person name="Buffenstein R."/>
            <person name="Wang B."/>
            <person name="Han C."/>
            <person name="Li Q."/>
            <person name="Chen L."/>
            <person name="Zhao W."/>
            <person name="Sunyaev S.R."/>
            <person name="Park T.J."/>
            <person name="Zhang G."/>
            <person name="Wang J."/>
            <person name="Gladyshev V.N."/>
        </authorList>
    </citation>
    <scope>NUCLEOTIDE SEQUENCE [LARGE SCALE GENOMIC DNA]</scope>
</reference>
<accession>G5C6A0</accession>
<evidence type="ECO:0000256" key="1">
    <source>
        <dbReference type="SAM" id="MobiDB-lite"/>
    </source>
</evidence>